<accession>A0A8J3IGK4</accession>
<organism evidence="1 2">
    <name type="scientific">Reticulibacter mediterranei</name>
    <dbReference type="NCBI Taxonomy" id="2778369"/>
    <lineage>
        <taxon>Bacteria</taxon>
        <taxon>Bacillati</taxon>
        <taxon>Chloroflexota</taxon>
        <taxon>Ktedonobacteria</taxon>
        <taxon>Ktedonobacterales</taxon>
        <taxon>Reticulibacteraceae</taxon>
        <taxon>Reticulibacter</taxon>
    </lineage>
</organism>
<reference evidence="1" key="1">
    <citation type="submission" date="2020-10" db="EMBL/GenBank/DDBJ databases">
        <title>Taxonomic study of unclassified bacteria belonging to the class Ktedonobacteria.</title>
        <authorList>
            <person name="Yabe S."/>
            <person name="Wang C.M."/>
            <person name="Zheng Y."/>
            <person name="Sakai Y."/>
            <person name="Cavaletti L."/>
            <person name="Monciardini P."/>
            <person name="Donadio S."/>
        </authorList>
    </citation>
    <scope>NUCLEOTIDE SEQUENCE</scope>
    <source>
        <strain evidence="1">ID150040</strain>
    </source>
</reference>
<comment type="caution">
    <text evidence="1">The sequence shown here is derived from an EMBL/GenBank/DDBJ whole genome shotgun (WGS) entry which is preliminary data.</text>
</comment>
<protein>
    <submittedName>
        <fullName evidence="1">Uncharacterized protein</fullName>
    </submittedName>
</protein>
<sequence>MGEETGPDGRGAFPGKECGSADMIPGKENCCRGGGVNVLSGEEGIGSTGMIPGKENCRRDVTVLPGKEAGFDGIGLLSGEETGLAGGCGTGVSVDRTSYCSS</sequence>
<evidence type="ECO:0000313" key="1">
    <source>
        <dbReference type="EMBL" id="GHO92158.1"/>
    </source>
</evidence>
<name>A0A8J3IGK4_9CHLR</name>
<dbReference type="AlphaFoldDB" id="A0A8J3IGK4"/>
<proteinExistence type="predicted"/>
<dbReference type="EMBL" id="BNJK01000001">
    <property type="protein sequence ID" value="GHO92158.1"/>
    <property type="molecule type" value="Genomic_DNA"/>
</dbReference>
<dbReference type="Proteomes" id="UP000597444">
    <property type="component" value="Unassembled WGS sequence"/>
</dbReference>
<evidence type="ECO:0000313" key="2">
    <source>
        <dbReference type="Proteomes" id="UP000597444"/>
    </source>
</evidence>
<gene>
    <name evidence="1" type="ORF">KSF_022060</name>
</gene>
<keyword evidence="2" id="KW-1185">Reference proteome</keyword>